<gene>
    <name evidence="3" type="ORF">CTEST_03835</name>
</gene>
<dbReference type="AlphaFoldDB" id="A0A0G3H4A5"/>
<dbReference type="KEGG" id="cted:CTEST_03835"/>
<keyword evidence="2" id="KW-0812">Transmembrane</keyword>
<dbReference type="EMBL" id="CP011545">
    <property type="protein sequence ID" value="AKK08216.1"/>
    <property type="molecule type" value="Genomic_DNA"/>
</dbReference>
<accession>A0A0G3H4A5</accession>
<keyword evidence="4" id="KW-1185">Reference proteome</keyword>
<dbReference type="OrthoDB" id="3696421at2"/>
<evidence type="ECO:0000313" key="4">
    <source>
        <dbReference type="Proteomes" id="UP000035540"/>
    </source>
</evidence>
<organism evidence="3 4">
    <name type="scientific">Corynebacterium testudinoris</name>
    <dbReference type="NCBI Taxonomy" id="136857"/>
    <lineage>
        <taxon>Bacteria</taxon>
        <taxon>Bacillati</taxon>
        <taxon>Actinomycetota</taxon>
        <taxon>Actinomycetes</taxon>
        <taxon>Mycobacteriales</taxon>
        <taxon>Corynebacteriaceae</taxon>
        <taxon>Corynebacterium</taxon>
    </lineage>
</organism>
<evidence type="ECO:0000256" key="1">
    <source>
        <dbReference type="SAM" id="MobiDB-lite"/>
    </source>
</evidence>
<feature type="compositionally biased region" description="Basic and acidic residues" evidence="1">
    <location>
        <begin position="353"/>
        <end position="367"/>
    </location>
</feature>
<feature type="region of interest" description="Disordered" evidence="1">
    <location>
        <begin position="341"/>
        <end position="367"/>
    </location>
</feature>
<dbReference type="Proteomes" id="UP000035540">
    <property type="component" value="Chromosome"/>
</dbReference>
<dbReference type="STRING" id="136857.CTEST_03835"/>
<reference evidence="4" key="2">
    <citation type="submission" date="2015-05" db="EMBL/GenBank/DDBJ databases">
        <title>Complete genome sequence of Corynebacterium testudinoris DSM 44614, recovered from necrotic lesions in the mouth of a tortoise.</title>
        <authorList>
            <person name="Ruckert C."/>
            <person name="Albersmeier A."/>
            <person name="Winkler A."/>
            <person name="Tauch A."/>
        </authorList>
    </citation>
    <scope>NUCLEOTIDE SEQUENCE [LARGE SCALE GENOMIC DNA]</scope>
    <source>
        <strain evidence="4">DSM 44614</strain>
    </source>
</reference>
<protein>
    <submittedName>
        <fullName evidence="3">Uncharacterized protein</fullName>
    </submittedName>
</protein>
<keyword evidence="2" id="KW-1133">Transmembrane helix</keyword>
<sequence>MSGSLIIVLIIVVWLFVLAPLLLRGQKPIRKAGEAFDDTRVLYEGGSGRLLGSMRRRPKLPQVSNQSEDIDDYEEVPAEDVLLDDARPSRPFLGMFTRRDAADEEPAEIIDGAVVHELAAASDTVEEPVDEVDDFYYDDDYDDGEATYAYDDSYTSPADLMYPDDAVVEVLEDEPVDDDTALEAVDEDLSDEDKDLTDEEIEFAESRRGRGGYDPVADAEHSTTRYQRRQRTLLGLVALVVVTLVAGFFLGGWSWALPGVAALATAVYLAALRTQTRQEEALRRRRIQQLRRARLGVRSVVDEELSIPRNLRRPGALVLELDDESPDFAYLPVTEAHFDEELDSAPARRRPFRRPDNHGGHDSRRVG</sequence>
<feature type="transmembrane region" description="Helical" evidence="2">
    <location>
        <begin position="232"/>
        <end position="250"/>
    </location>
</feature>
<keyword evidence="2" id="KW-0472">Membrane</keyword>
<dbReference type="NCBIfam" id="NF045516">
    <property type="entry name" value="GlpR"/>
    <property type="match status" value="1"/>
</dbReference>
<reference evidence="3 4" key="1">
    <citation type="journal article" date="2015" name="Genome Announc.">
        <title>Complete Genome Sequence of the Type Strain Corynebacterium testudinoris DSM 44614, Recovered from Necrotic Lesions in the Mouth of a Tortoise.</title>
        <authorList>
            <person name="Ruckert C."/>
            <person name="Kriete M."/>
            <person name="Jaenicke S."/>
            <person name="Winkler A."/>
            <person name="Tauch A."/>
        </authorList>
    </citation>
    <scope>NUCLEOTIDE SEQUENCE [LARGE SCALE GENOMIC DNA]</scope>
    <source>
        <strain evidence="3 4">DSM 44614</strain>
    </source>
</reference>
<name>A0A0G3H4A5_9CORY</name>
<dbReference type="PATRIC" id="fig|136857.5.peg.758"/>
<evidence type="ECO:0000313" key="3">
    <source>
        <dbReference type="EMBL" id="AKK08216.1"/>
    </source>
</evidence>
<feature type="transmembrane region" description="Helical" evidence="2">
    <location>
        <begin position="256"/>
        <end position="276"/>
    </location>
</feature>
<feature type="transmembrane region" description="Helical" evidence="2">
    <location>
        <begin position="6"/>
        <end position="23"/>
    </location>
</feature>
<evidence type="ECO:0000256" key="2">
    <source>
        <dbReference type="SAM" id="Phobius"/>
    </source>
</evidence>
<proteinExistence type="predicted"/>
<dbReference type="InterPro" id="IPR053779">
    <property type="entry name" value="GlpR"/>
</dbReference>
<dbReference type="RefSeq" id="WP_083985408.1">
    <property type="nucleotide sequence ID" value="NZ_CP011545.1"/>
</dbReference>